<organism evidence="2 3">
    <name type="scientific">Mythimna separata</name>
    <name type="common">Oriental armyworm</name>
    <name type="synonym">Pseudaletia separata</name>
    <dbReference type="NCBI Taxonomy" id="271217"/>
    <lineage>
        <taxon>Eukaryota</taxon>
        <taxon>Metazoa</taxon>
        <taxon>Ecdysozoa</taxon>
        <taxon>Arthropoda</taxon>
        <taxon>Hexapoda</taxon>
        <taxon>Insecta</taxon>
        <taxon>Pterygota</taxon>
        <taxon>Neoptera</taxon>
        <taxon>Endopterygota</taxon>
        <taxon>Lepidoptera</taxon>
        <taxon>Glossata</taxon>
        <taxon>Ditrysia</taxon>
        <taxon>Noctuoidea</taxon>
        <taxon>Noctuidae</taxon>
        <taxon>Noctuinae</taxon>
        <taxon>Hadenini</taxon>
        <taxon>Mythimna</taxon>
    </lineage>
</organism>
<dbReference type="EMBL" id="JARGEI010000005">
    <property type="protein sequence ID" value="KAJ8731490.1"/>
    <property type="molecule type" value="Genomic_DNA"/>
</dbReference>
<dbReference type="AlphaFoldDB" id="A0AAD7YZ21"/>
<sequence length="160" mass="17977">MFSVVAVARVRVRGSLDGTYNAAPARRRHSGTLRPRASQTFFVTTLLSVENDIFVTMKRGLVVFLTMCVFAIAMVPRDRRAVNPDEQEKSKDEGAVVVCAAATPCAWSVYRPIVKIIDLNITNSYCKCSADSECERYEDDVNANTIVYRCRKRQQRTTDS</sequence>
<evidence type="ECO:0000256" key="1">
    <source>
        <dbReference type="SAM" id="Phobius"/>
    </source>
</evidence>
<evidence type="ECO:0000313" key="3">
    <source>
        <dbReference type="Proteomes" id="UP001231518"/>
    </source>
</evidence>
<evidence type="ECO:0000313" key="2">
    <source>
        <dbReference type="EMBL" id="KAJ8731490.1"/>
    </source>
</evidence>
<keyword evidence="1" id="KW-0812">Transmembrane</keyword>
<keyword evidence="1" id="KW-0472">Membrane</keyword>
<dbReference type="Proteomes" id="UP001231518">
    <property type="component" value="Chromosome 16"/>
</dbReference>
<feature type="transmembrane region" description="Helical" evidence="1">
    <location>
        <begin position="53"/>
        <end position="75"/>
    </location>
</feature>
<keyword evidence="1" id="KW-1133">Transmembrane helix</keyword>
<proteinExistence type="predicted"/>
<gene>
    <name evidence="2" type="ORF">PYW07_004654</name>
</gene>
<comment type="caution">
    <text evidence="2">The sequence shown here is derived from an EMBL/GenBank/DDBJ whole genome shotgun (WGS) entry which is preliminary data.</text>
</comment>
<name>A0AAD7YZ21_MYTSE</name>
<accession>A0AAD7YZ21</accession>
<protein>
    <submittedName>
        <fullName evidence="2">Uncharacterized protein</fullName>
    </submittedName>
</protein>
<reference evidence="2" key="1">
    <citation type="submission" date="2023-03" db="EMBL/GenBank/DDBJ databases">
        <title>Chromosome-level genomes of two armyworms, Mythimna separata and Mythimna loreyi, provide insights into the biosynthesis and reception of sex pheromones.</title>
        <authorList>
            <person name="Zhao H."/>
        </authorList>
    </citation>
    <scope>NUCLEOTIDE SEQUENCE</scope>
    <source>
        <strain evidence="2">BeijingLab</strain>
        <tissue evidence="2">Pupa</tissue>
    </source>
</reference>
<keyword evidence="3" id="KW-1185">Reference proteome</keyword>